<dbReference type="Proteomes" id="UP001208570">
    <property type="component" value="Unassembled WGS sequence"/>
</dbReference>
<dbReference type="EMBL" id="JAODUP010003129">
    <property type="protein sequence ID" value="KAK2138395.1"/>
    <property type="molecule type" value="Genomic_DNA"/>
</dbReference>
<dbReference type="AlphaFoldDB" id="A0AAD9IQX4"/>
<gene>
    <name evidence="1" type="ORF">LSH36_3143g00001</name>
</gene>
<reference evidence="1" key="1">
    <citation type="journal article" date="2023" name="Mol. Biol. Evol.">
        <title>Third-Generation Sequencing Reveals the Adaptive Role of the Epigenome in Three Deep-Sea Polychaetes.</title>
        <authorList>
            <person name="Perez M."/>
            <person name="Aroh O."/>
            <person name="Sun Y."/>
            <person name="Lan Y."/>
            <person name="Juniper S.K."/>
            <person name="Young C.R."/>
            <person name="Angers B."/>
            <person name="Qian P.Y."/>
        </authorList>
    </citation>
    <scope>NUCLEOTIDE SEQUENCE</scope>
    <source>
        <strain evidence="1">P08H-3</strain>
    </source>
</reference>
<proteinExistence type="predicted"/>
<evidence type="ECO:0000313" key="1">
    <source>
        <dbReference type="EMBL" id="KAK2138395.1"/>
    </source>
</evidence>
<organism evidence="1 2">
    <name type="scientific">Paralvinella palmiformis</name>
    <dbReference type="NCBI Taxonomy" id="53620"/>
    <lineage>
        <taxon>Eukaryota</taxon>
        <taxon>Metazoa</taxon>
        <taxon>Spiralia</taxon>
        <taxon>Lophotrochozoa</taxon>
        <taxon>Annelida</taxon>
        <taxon>Polychaeta</taxon>
        <taxon>Sedentaria</taxon>
        <taxon>Canalipalpata</taxon>
        <taxon>Terebellida</taxon>
        <taxon>Terebelliformia</taxon>
        <taxon>Alvinellidae</taxon>
        <taxon>Paralvinella</taxon>
    </lineage>
</organism>
<keyword evidence="2" id="KW-1185">Reference proteome</keyword>
<sequence length="82" mass="9286">MKKRLCHLKSGHVSRDYKKKSICEKCKGKHPACTLGDFEALHSVDENHIKPDIDEICTSHRASQLDSKDPVFHDCLRVSADP</sequence>
<protein>
    <submittedName>
        <fullName evidence="1">Uncharacterized protein</fullName>
    </submittedName>
</protein>
<evidence type="ECO:0000313" key="2">
    <source>
        <dbReference type="Proteomes" id="UP001208570"/>
    </source>
</evidence>
<accession>A0AAD9IQX4</accession>
<name>A0AAD9IQX4_9ANNE</name>
<comment type="caution">
    <text evidence="1">The sequence shown here is derived from an EMBL/GenBank/DDBJ whole genome shotgun (WGS) entry which is preliminary data.</text>
</comment>